<protein>
    <recommendedName>
        <fullName evidence="6">Bul1 N-terminal domain-containing protein</fullName>
    </recommendedName>
</protein>
<evidence type="ECO:0000313" key="5">
    <source>
        <dbReference type="Proteomes" id="UP000094801"/>
    </source>
</evidence>
<dbReference type="EMBL" id="KV453849">
    <property type="protein sequence ID" value="ODV86982.1"/>
    <property type="molecule type" value="Genomic_DNA"/>
</dbReference>
<feature type="domain" description="Bul1 C-terminal" evidence="3">
    <location>
        <begin position="790"/>
        <end position="853"/>
    </location>
</feature>
<feature type="domain" description="Bul1 C-terminal" evidence="3">
    <location>
        <begin position="653"/>
        <end position="738"/>
    </location>
</feature>
<proteinExistence type="predicted"/>
<dbReference type="PANTHER" id="PTHR31904">
    <property type="entry name" value="BYPASS OF STOP CODON PROTEIN 5-RELATED"/>
    <property type="match status" value="1"/>
</dbReference>
<dbReference type="InterPro" id="IPR022794">
    <property type="entry name" value="Bul1_C"/>
</dbReference>
<feature type="compositionally biased region" description="Polar residues" evidence="1">
    <location>
        <begin position="102"/>
        <end position="122"/>
    </location>
</feature>
<evidence type="ECO:0000256" key="1">
    <source>
        <dbReference type="SAM" id="MobiDB-lite"/>
    </source>
</evidence>
<feature type="region of interest" description="Disordered" evidence="1">
    <location>
        <begin position="417"/>
        <end position="450"/>
    </location>
</feature>
<feature type="compositionally biased region" description="Low complexity" evidence="1">
    <location>
        <begin position="123"/>
        <end position="135"/>
    </location>
</feature>
<organism evidence="4 5">
    <name type="scientific">[Candida] arabinofermentans NRRL YB-2248</name>
    <dbReference type="NCBI Taxonomy" id="983967"/>
    <lineage>
        <taxon>Eukaryota</taxon>
        <taxon>Fungi</taxon>
        <taxon>Dikarya</taxon>
        <taxon>Ascomycota</taxon>
        <taxon>Saccharomycotina</taxon>
        <taxon>Pichiomycetes</taxon>
        <taxon>Pichiales</taxon>
        <taxon>Pichiaceae</taxon>
        <taxon>Ogataea</taxon>
        <taxon>Ogataea/Candida clade</taxon>
    </lineage>
</organism>
<name>A0A1E4T5H7_9ASCO</name>
<sequence length="858" mass="96885">MSSSSSHNKHNGRGGVTSSTVGQENELCQCDNCMDYRPQNLTPLPNEQTSYFVSKNDEVLVLEDILPTFQIHNNLLNRTLSQLESEKSDLPDYDTALRESYISHNPSGTSSQNIPNTSTAPATTVMSESTTMNSSNEETANRAQYAHDKENLILDHLDRLQKINSPLRVSISITKVYPEMSTPLQKVNPLREFQPGDTVTGSILVENNSDVAIPFEMFLVSLEGFITVPVAGKKLVRSTFLKMFDFGACYHEGYIPTTNVKTPWFLKTDSLDGSTYGFPESRIIEPGSKHKKFFHFRLPETLLDQSCEHQMTEHFEKLPPSFGVDQECFNNRGHEIEMNELLGYGRLQQFGSPLLLNDQNERGKSISYAVCARLIGKKREVYKEFYQKDTSHDYKFIMIKECQSFIRLVPAERAPLPSYSPTVSDSTIDKPKTKEEENAKEMEPPPVYKRPSTNVQLAKISKIAQETSKRLRQRKELMSIGVQDDTELNDLTLDVIDYANYSITQGDDKKRTQLRLNTVSQPTLTSQSNTIISEVLIPLKAKKKTFSFSSSKSEEEVGVLSFNTRLDNNKKLEYIVPKVLRKIAQDNSSTDLNQVPLSFPLSPISSPMVMGGSSYFNDLRPVESMSSIVSRTSEMDLGTVLSNGANNDSALSTDSTNPYLNELEIELEYIPPSTASKNFKPPEISAVKPMLKSFTISSPYPIPITLDSDLFLSTAEKSTHTLVNIKQKFSDHLMELKTLAKDTGKGIDRRLFYDLLSISNLELLEKNLPIFKDFVIKEQPKWKLTQGLDNKVSYRTKFKIKLVWDQNSIKNLTLLPSFMSCHFYRFYFINLSLSLKKTSTSGVSLNVPVEVAKYSLDI</sequence>
<dbReference type="OrthoDB" id="3977431at2759"/>
<dbReference type="Pfam" id="PF04425">
    <property type="entry name" value="Bul1_N"/>
    <property type="match status" value="1"/>
</dbReference>
<gene>
    <name evidence="4" type="ORF">CANARDRAFT_27319</name>
</gene>
<dbReference type="Pfam" id="PF04426">
    <property type="entry name" value="Bul1_C"/>
    <property type="match status" value="2"/>
</dbReference>
<feature type="region of interest" description="Disordered" evidence="1">
    <location>
        <begin position="102"/>
        <end position="135"/>
    </location>
</feature>
<dbReference type="InterPro" id="IPR007519">
    <property type="entry name" value="Bul1_N"/>
</dbReference>
<evidence type="ECO:0000259" key="2">
    <source>
        <dbReference type="Pfam" id="PF04425"/>
    </source>
</evidence>
<evidence type="ECO:0000259" key="3">
    <source>
        <dbReference type="Pfam" id="PF04426"/>
    </source>
</evidence>
<keyword evidence="5" id="KW-1185">Reference proteome</keyword>
<feature type="region of interest" description="Disordered" evidence="1">
    <location>
        <begin position="1"/>
        <end position="20"/>
    </location>
</feature>
<dbReference type="InterPro" id="IPR039634">
    <property type="entry name" value="Bul1-like"/>
</dbReference>
<dbReference type="Proteomes" id="UP000094801">
    <property type="component" value="Unassembled WGS sequence"/>
</dbReference>
<evidence type="ECO:0000313" key="4">
    <source>
        <dbReference type="EMBL" id="ODV86982.1"/>
    </source>
</evidence>
<feature type="compositionally biased region" description="Basic and acidic residues" evidence="1">
    <location>
        <begin position="427"/>
        <end position="443"/>
    </location>
</feature>
<dbReference type="PANTHER" id="PTHR31904:SF1">
    <property type="entry name" value="BYPASS OF STOP CODON PROTEIN 5-RELATED"/>
    <property type="match status" value="1"/>
</dbReference>
<dbReference type="STRING" id="983967.A0A1E4T5H7"/>
<reference evidence="5" key="1">
    <citation type="submission" date="2016-04" db="EMBL/GenBank/DDBJ databases">
        <title>Comparative genomics of biotechnologically important yeasts.</title>
        <authorList>
            <consortium name="DOE Joint Genome Institute"/>
            <person name="Riley R."/>
            <person name="Haridas S."/>
            <person name="Wolfe K.H."/>
            <person name="Lopes M.R."/>
            <person name="Hittinger C.T."/>
            <person name="Goker M."/>
            <person name="Salamov A."/>
            <person name="Wisecaver J."/>
            <person name="Long T.M."/>
            <person name="Aerts A.L."/>
            <person name="Barry K."/>
            <person name="Choi C."/>
            <person name="Clum A."/>
            <person name="Coughlan A.Y."/>
            <person name="Deshpande S."/>
            <person name="Douglass A.P."/>
            <person name="Hanson S.J."/>
            <person name="Klenk H.-P."/>
            <person name="Labutti K."/>
            <person name="Lapidus A."/>
            <person name="Lindquist E."/>
            <person name="Lipzen A."/>
            <person name="Meier-Kolthoff J.P."/>
            <person name="Ohm R.A."/>
            <person name="Otillar R.P."/>
            <person name="Pangilinan J."/>
            <person name="Peng Y."/>
            <person name="Rokas A."/>
            <person name="Rosa C.A."/>
            <person name="Scheuner C."/>
            <person name="Sibirny A.A."/>
            <person name="Slot J.C."/>
            <person name="Stielow J.B."/>
            <person name="Sun H."/>
            <person name="Kurtzman C.P."/>
            <person name="Blackwell M."/>
            <person name="Grigoriev I.V."/>
            <person name="Jeffries T.W."/>
        </authorList>
    </citation>
    <scope>NUCLEOTIDE SEQUENCE [LARGE SCALE GENOMIC DNA]</scope>
    <source>
        <strain evidence="5">NRRL YB-2248</strain>
    </source>
</reference>
<dbReference type="AlphaFoldDB" id="A0A1E4T5H7"/>
<feature type="domain" description="Bul1 N-terminal" evidence="2">
    <location>
        <begin position="54"/>
        <end position="414"/>
    </location>
</feature>
<evidence type="ECO:0008006" key="6">
    <source>
        <dbReference type="Google" id="ProtNLM"/>
    </source>
</evidence>
<accession>A0A1E4T5H7</accession>